<comment type="caution">
    <text evidence="1">The sequence shown here is derived from an EMBL/GenBank/DDBJ whole genome shotgun (WGS) entry which is preliminary data.</text>
</comment>
<proteinExistence type="predicted"/>
<gene>
    <name evidence="1" type="ORF">COLO4_12188</name>
</gene>
<evidence type="ECO:0000313" key="2">
    <source>
        <dbReference type="Proteomes" id="UP000187203"/>
    </source>
</evidence>
<accession>A0A1R3K233</accession>
<sequence length="34" mass="4056">MDLSRLKMNMDPWNTNSVHPVKLTVTGQLKWLWD</sequence>
<dbReference type="AlphaFoldDB" id="A0A1R3K233"/>
<reference evidence="2" key="1">
    <citation type="submission" date="2013-09" db="EMBL/GenBank/DDBJ databases">
        <title>Corchorus olitorius genome sequencing.</title>
        <authorList>
            <person name="Alam M."/>
            <person name="Haque M.S."/>
            <person name="Islam M.S."/>
            <person name="Emdad E.M."/>
            <person name="Islam M.M."/>
            <person name="Ahmed B."/>
            <person name="Halim A."/>
            <person name="Hossen Q.M.M."/>
            <person name="Hossain M.Z."/>
            <person name="Ahmed R."/>
            <person name="Khan M.M."/>
            <person name="Islam R."/>
            <person name="Rashid M.M."/>
            <person name="Khan S.A."/>
            <person name="Rahman M.S."/>
            <person name="Alam M."/>
            <person name="Yahiya A.S."/>
            <person name="Khan M.S."/>
            <person name="Azam M.S."/>
            <person name="Haque T."/>
            <person name="Lashkar M.Z.H."/>
            <person name="Akhand A.I."/>
            <person name="Morshed G."/>
            <person name="Roy S."/>
            <person name="Uddin K.S."/>
            <person name="Rabeya T."/>
            <person name="Hossain A.S."/>
            <person name="Chowdhury A."/>
            <person name="Snigdha A.R."/>
            <person name="Mortoza M.S."/>
            <person name="Matin S.A."/>
            <person name="Hoque S.M.E."/>
            <person name="Islam M.K."/>
            <person name="Roy D.K."/>
            <person name="Haider R."/>
            <person name="Moosa M.M."/>
            <person name="Elias S.M."/>
            <person name="Hasan A.M."/>
            <person name="Jahan S."/>
            <person name="Shafiuddin M."/>
            <person name="Mahmood N."/>
            <person name="Shommy N.S."/>
        </authorList>
    </citation>
    <scope>NUCLEOTIDE SEQUENCE [LARGE SCALE GENOMIC DNA]</scope>
    <source>
        <strain evidence="2">cv. O-4</strain>
    </source>
</reference>
<keyword evidence="2" id="KW-1185">Reference proteome</keyword>
<dbReference type="EMBL" id="AWUE01014850">
    <property type="protein sequence ID" value="OMP01058.1"/>
    <property type="molecule type" value="Genomic_DNA"/>
</dbReference>
<evidence type="ECO:0000313" key="1">
    <source>
        <dbReference type="EMBL" id="OMP01058.1"/>
    </source>
</evidence>
<organism evidence="1 2">
    <name type="scientific">Corchorus olitorius</name>
    <dbReference type="NCBI Taxonomy" id="93759"/>
    <lineage>
        <taxon>Eukaryota</taxon>
        <taxon>Viridiplantae</taxon>
        <taxon>Streptophyta</taxon>
        <taxon>Embryophyta</taxon>
        <taxon>Tracheophyta</taxon>
        <taxon>Spermatophyta</taxon>
        <taxon>Magnoliopsida</taxon>
        <taxon>eudicotyledons</taxon>
        <taxon>Gunneridae</taxon>
        <taxon>Pentapetalae</taxon>
        <taxon>rosids</taxon>
        <taxon>malvids</taxon>
        <taxon>Malvales</taxon>
        <taxon>Malvaceae</taxon>
        <taxon>Grewioideae</taxon>
        <taxon>Apeibeae</taxon>
        <taxon>Corchorus</taxon>
    </lineage>
</organism>
<dbReference type="Proteomes" id="UP000187203">
    <property type="component" value="Unassembled WGS sequence"/>
</dbReference>
<protein>
    <submittedName>
        <fullName evidence="1">Uncharacterized protein</fullName>
    </submittedName>
</protein>
<name>A0A1R3K233_9ROSI</name>